<gene>
    <name evidence="1" type="ORF">IAA97_06035</name>
</gene>
<sequence length="318" mass="35324">MRKLLFFLSVLLLLLPLNASHIISDGSLPADVLSSLASALGRETWGRKDIVLEASSYSEKVDDALILSSLMLTYSEKQVLLEFSGDGRNELLESLEGEIHNLLFYESSLYSDSDLILDYALPSSYSVDEALEYRRGTRLRATDSLGNTRAIFEVDEVFPSATLLEPVFLDSPYPGMTLAKENAWKLSGSVAMGFNFPSPEITAIVSLGRTDLIYPFIPIVSVAYRYADGVSYAYGGLGLEAYVDFWRIFPRVRFTLIEEGRIGANASVLLGGSQNGFDWGAVFSIFYEHRATPEFFWRAGYQNMMGEHMLLVSLGGDF</sequence>
<dbReference type="Proteomes" id="UP000823615">
    <property type="component" value="Unassembled WGS sequence"/>
</dbReference>
<proteinExistence type="predicted"/>
<accession>A0A9D9H2C9</accession>
<evidence type="ECO:0000313" key="2">
    <source>
        <dbReference type="Proteomes" id="UP000823615"/>
    </source>
</evidence>
<dbReference type="AlphaFoldDB" id="A0A9D9H2C9"/>
<name>A0A9D9H2C9_9SPIO</name>
<reference evidence="1" key="2">
    <citation type="journal article" date="2021" name="PeerJ">
        <title>Extensive microbial diversity within the chicken gut microbiome revealed by metagenomics and culture.</title>
        <authorList>
            <person name="Gilroy R."/>
            <person name="Ravi A."/>
            <person name="Getino M."/>
            <person name="Pursley I."/>
            <person name="Horton D.L."/>
            <person name="Alikhan N.F."/>
            <person name="Baker D."/>
            <person name="Gharbi K."/>
            <person name="Hall N."/>
            <person name="Watson M."/>
            <person name="Adriaenssens E.M."/>
            <person name="Foster-Nyarko E."/>
            <person name="Jarju S."/>
            <person name="Secka A."/>
            <person name="Antonio M."/>
            <person name="Oren A."/>
            <person name="Chaudhuri R.R."/>
            <person name="La Ragione R."/>
            <person name="Hildebrand F."/>
            <person name="Pallen M.J."/>
        </authorList>
    </citation>
    <scope>NUCLEOTIDE SEQUENCE</scope>
    <source>
        <strain evidence="1">7293</strain>
    </source>
</reference>
<reference evidence="1" key="1">
    <citation type="submission" date="2020-10" db="EMBL/GenBank/DDBJ databases">
        <authorList>
            <person name="Gilroy R."/>
        </authorList>
    </citation>
    <scope>NUCLEOTIDE SEQUENCE</scope>
    <source>
        <strain evidence="1">7293</strain>
    </source>
</reference>
<protein>
    <submittedName>
        <fullName evidence="1">Uncharacterized protein</fullName>
    </submittedName>
</protein>
<organism evidence="1 2">
    <name type="scientific">Candidatus Ornithospirochaeta stercoripullorum</name>
    <dbReference type="NCBI Taxonomy" id="2840899"/>
    <lineage>
        <taxon>Bacteria</taxon>
        <taxon>Pseudomonadati</taxon>
        <taxon>Spirochaetota</taxon>
        <taxon>Spirochaetia</taxon>
        <taxon>Spirochaetales</taxon>
        <taxon>Spirochaetaceae</taxon>
        <taxon>Spirochaetaceae incertae sedis</taxon>
        <taxon>Candidatus Ornithospirochaeta</taxon>
    </lineage>
</organism>
<comment type="caution">
    <text evidence="1">The sequence shown here is derived from an EMBL/GenBank/DDBJ whole genome shotgun (WGS) entry which is preliminary data.</text>
</comment>
<dbReference type="EMBL" id="JADIMT010000069">
    <property type="protein sequence ID" value="MBO8436520.1"/>
    <property type="molecule type" value="Genomic_DNA"/>
</dbReference>
<evidence type="ECO:0000313" key="1">
    <source>
        <dbReference type="EMBL" id="MBO8436520.1"/>
    </source>
</evidence>